<comment type="caution">
    <text evidence="2">The sequence shown here is derived from an EMBL/GenBank/DDBJ whole genome shotgun (WGS) entry which is preliminary data.</text>
</comment>
<evidence type="ECO:0000256" key="1">
    <source>
        <dbReference type="SAM" id="MobiDB-lite"/>
    </source>
</evidence>
<dbReference type="InterPro" id="IPR015943">
    <property type="entry name" value="WD40/YVTN_repeat-like_dom_sf"/>
</dbReference>
<organism evidence="2 3">
    <name type="scientific">Diaporthe helianthi</name>
    <dbReference type="NCBI Taxonomy" id="158607"/>
    <lineage>
        <taxon>Eukaryota</taxon>
        <taxon>Fungi</taxon>
        <taxon>Dikarya</taxon>
        <taxon>Ascomycota</taxon>
        <taxon>Pezizomycotina</taxon>
        <taxon>Sordariomycetes</taxon>
        <taxon>Sordariomycetidae</taxon>
        <taxon>Diaporthales</taxon>
        <taxon>Diaporthaceae</taxon>
        <taxon>Diaporthe</taxon>
    </lineage>
</organism>
<feature type="compositionally biased region" description="Polar residues" evidence="1">
    <location>
        <begin position="373"/>
        <end position="384"/>
    </location>
</feature>
<feature type="compositionally biased region" description="Low complexity" evidence="1">
    <location>
        <begin position="356"/>
        <end position="370"/>
    </location>
</feature>
<reference evidence="2" key="1">
    <citation type="submission" date="2017-09" db="EMBL/GenBank/DDBJ databases">
        <title>Polyketide synthases of a Diaporthe helianthi virulent isolate.</title>
        <authorList>
            <person name="Baroncelli R."/>
        </authorList>
    </citation>
    <scope>NUCLEOTIDE SEQUENCE [LARGE SCALE GENOMIC DNA]</scope>
    <source>
        <strain evidence="2">7/96</strain>
    </source>
</reference>
<sequence length="911" mass="98618">MHTMDNYLLKAAFLYALSATQQTTTLVDEFLQNTSFANSDLDPLAYELLDLRTPLERLGDSEIVIPTRLEQPILSIVRGCGDALARVDSVLHECADGPLREALWVAKVPEVRDLKDGLQTCRRALQLALEVVNLAAAKEIGADAEAFSTYLDQDTSRVLALIRRTIQQAQEGEDRDGLNATLKKSLDDIRLYVQSLCRSDTREKALPITPPTAMRKPAILENKECVVTELTLGTYLTDPFDDRDDFVINIPMMSDNIDLESPMISPTFLGSGLRPAKRLSSAFGRWSLGSSKMSNAASTMKSTASSIVSRPSSAMSSVHTTADDDVSSTSSAPVTPGASRQASYTSNVSSHRSKNSFRSSISSRGSRAPRMISPTSNPNSNSLYPPTPPALKPRRTTLSFMDESVDARHPSPPTPSDSFSTTFKVFDQLSIAGSTASHSSDRRESEGPSPLPLPFFAVSPPDKIYIEPSDVPARYNQPRSTPFTTPSIELVRTKMLSFNEKGSGHAVTAFQVDVSPASYIVASKHGDKTMKIFGLPLSNVISSIKINFYVSMQSRSRDFFVNSHAILSETSALIAVASGFGNSLEIWNWERKKKLQSIEAAFRWAAVKADIYDTKTPPLACYREAGDAIDLYPVTEQTPGGDSNKTAGRKPFGKPISIELCRAGMPHVPKLPELAFSSTAPLLVAAAGPRPPRPGHPPPAHSAMLMMWDLDICCPAGYEGAKPSSRPTRVCLPRHAELETALPCGLATHGDLVVSIWIPNNVRVIGRPGAWQVEPVAVHERWVLVWDLAGDTTSVFPIPDDNTIACISPDCRYVAYRQGPGADTGMGGTKNCLVILDTQRGGREVWRTPTFGGTMAISGGSGQLLDLSRVTSISFSSDGKTFFVGDADGSVGVYEIRGGDGGSPSSVKKKW</sequence>
<dbReference type="AlphaFoldDB" id="A0A2P5HFS8"/>
<dbReference type="InterPro" id="IPR001680">
    <property type="entry name" value="WD40_rpt"/>
</dbReference>
<accession>A0A2P5HFS8</accession>
<keyword evidence="3" id="KW-1185">Reference proteome</keyword>
<dbReference type="Proteomes" id="UP000094444">
    <property type="component" value="Unassembled WGS sequence"/>
</dbReference>
<evidence type="ECO:0000313" key="2">
    <source>
        <dbReference type="EMBL" id="POS69103.1"/>
    </source>
</evidence>
<dbReference type="InParanoid" id="A0A2P5HFS8"/>
<feature type="compositionally biased region" description="Low complexity" evidence="1">
    <location>
        <begin position="327"/>
        <end position="339"/>
    </location>
</feature>
<evidence type="ECO:0008006" key="4">
    <source>
        <dbReference type="Google" id="ProtNLM"/>
    </source>
</evidence>
<proteinExistence type="predicted"/>
<feature type="region of interest" description="Disordered" evidence="1">
    <location>
        <begin position="302"/>
        <end position="394"/>
    </location>
</feature>
<evidence type="ECO:0000313" key="3">
    <source>
        <dbReference type="Proteomes" id="UP000094444"/>
    </source>
</evidence>
<dbReference type="STRING" id="158607.A0A2P5HFS8"/>
<gene>
    <name evidence="2" type="ORF">DHEL01_v212503</name>
</gene>
<protein>
    <recommendedName>
        <fullName evidence="4">WD domain-containing protein</fullName>
    </recommendedName>
</protein>
<dbReference type="SMART" id="SM00320">
    <property type="entry name" value="WD40"/>
    <property type="match status" value="2"/>
</dbReference>
<name>A0A2P5HFS8_DIAHE</name>
<feature type="compositionally biased region" description="Polar residues" evidence="1">
    <location>
        <begin position="302"/>
        <end position="315"/>
    </location>
</feature>
<dbReference type="Gene3D" id="2.130.10.10">
    <property type="entry name" value="YVTN repeat-like/Quinoprotein amine dehydrogenase"/>
    <property type="match status" value="1"/>
</dbReference>
<dbReference type="EMBL" id="MAVT02002668">
    <property type="protein sequence ID" value="POS69103.1"/>
    <property type="molecule type" value="Genomic_DNA"/>
</dbReference>
<dbReference type="OrthoDB" id="5242786at2759"/>
<dbReference type="SUPFAM" id="SSF82171">
    <property type="entry name" value="DPP6 N-terminal domain-like"/>
    <property type="match status" value="1"/>
</dbReference>